<comment type="caution">
    <text evidence="1">The sequence shown here is derived from an EMBL/GenBank/DDBJ whole genome shotgun (WGS) entry which is preliminary data.</text>
</comment>
<protein>
    <submittedName>
        <fullName evidence="1">Uncharacterized protein</fullName>
    </submittedName>
</protein>
<gene>
    <name evidence="1" type="ORF">ABSH63_13870</name>
</gene>
<evidence type="ECO:0000313" key="2">
    <source>
        <dbReference type="Proteomes" id="UP001465331"/>
    </source>
</evidence>
<dbReference type="RefSeq" id="WP_352890460.1">
    <property type="nucleotide sequence ID" value="NZ_JBEPIJ010000020.1"/>
</dbReference>
<name>A0ABV2ADX9_9GAMM</name>
<keyword evidence="2" id="KW-1185">Reference proteome</keyword>
<dbReference type="EMBL" id="JBEPIJ010000020">
    <property type="protein sequence ID" value="MES0875086.1"/>
    <property type="molecule type" value="Genomic_DNA"/>
</dbReference>
<proteinExistence type="predicted"/>
<sequence length="161" mass="17649">MIETLLGGLLGGAFRLAPEVLKWLDRKGERSHELAMQDKALEFEKLRGAQRMAEIGASADAAWNSGAIEALREAVAAQGQRSRVRWADALSVSVRPVITYWFMALYCAAKTAAFVGAINGGSGWGAAVLHAWTDADQALWAGVLNFWFLGRVFDRVRPTNW</sequence>
<accession>A0ABV2ADX9</accession>
<reference evidence="1 2" key="1">
    <citation type="submission" date="2024-06" db="EMBL/GenBank/DDBJ databases">
        <authorList>
            <person name="Li Z."/>
            <person name="Jiang Y."/>
        </authorList>
    </citation>
    <scope>NUCLEOTIDE SEQUENCE [LARGE SCALE GENOMIC DNA]</scope>
    <source>
        <strain evidence="1 2">HSW-8</strain>
    </source>
</reference>
<evidence type="ECO:0000313" key="1">
    <source>
        <dbReference type="EMBL" id="MES0875086.1"/>
    </source>
</evidence>
<dbReference type="Proteomes" id="UP001465331">
    <property type="component" value="Unassembled WGS sequence"/>
</dbReference>
<organism evidence="1 2">
    <name type="scientific">Sinimarinibacterium thermocellulolyticum</name>
    <dbReference type="NCBI Taxonomy" id="3170016"/>
    <lineage>
        <taxon>Bacteria</taxon>
        <taxon>Pseudomonadati</taxon>
        <taxon>Pseudomonadota</taxon>
        <taxon>Gammaproteobacteria</taxon>
        <taxon>Nevskiales</taxon>
        <taxon>Nevskiaceae</taxon>
        <taxon>Sinimarinibacterium</taxon>
    </lineage>
</organism>